<organism evidence="2">
    <name type="scientific">Loa loa</name>
    <name type="common">Eye worm</name>
    <name type="synonym">Filaria loa</name>
    <dbReference type="NCBI Taxonomy" id="7209"/>
    <lineage>
        <taxon>Eukaryota</taxon>
        <taxon>Metazoa</taxon>
        <taxon>Ecdysozoa</taxon>
        <taxon>Nematoda</taxon>
        <taxon>Chromadorea</taxon>
        <taxon>Rhabditida</taxon>
        <taxon>Spirurina</taxon>
        <taxon>Spiruromorpha</taxon>
        <taxon>Filarioidea</taxon>
        <taxon>Onchocercidae</taxon>
        <taxon>Loa</taxon>
    </lineage>
</organism>
<accession>A0A1S0TKB7</accession>
<dbReference type="KEGG" id="loa:LOAG_12982"/>
<keyword evidence="1" id="KW-0472">Membrane</keyword>
<evidence type="ECO:0000256" key="1">
    <source>
        <dbReference type="SAM" id="Phobius"/>
    </source>
</evidence>
<evidence type="ECO:0000313" key="2">
    <source>
        <dbReference type="EMBL" id="EFO15528.1"/>
    </source>
</evidence>
<name>A0A1S0TKB7_LOALO</name>
<protein>
    <submittedName>
        <fullName evidence="2">Uncharacterized protein</fullName>
    </submittedName>
</protein>
<keyword evidence="1" id="KW-0812">Transmembrane</keyword>
<keyword evidence="1" id="KW-1133">Transmembrane helix</keyword>
<dbReference type="EMBL" id="JH712171">
    <property type="protein sequence ID" value="EFO15528.1"/>
    <property type="molecule type" value="Genomic_DNA"/>
</dbReference>
<dbReference type="CTD" id="9950450"/>
<dbReference type="GeneID" id="9950450"/>
<sequence length="118" mass="14099">MQEASEVFLKINNNQSDEEIYLTRRQTEILLYSLFNGIFATVAFLVFLYFIFRRGNKRKEKGREEKRWKKKEENEKFLEKHLMKMAAECNDMGEKDIEEGCLNDSPPSYEEVVNGIRY</sequence>
<dbReference type="AlphaFoldDB" id="A0A1S0TKB7"/>
<dbReference type="InParanoid" id="A0A1S0TKB7"/>
<gene>
    <name evidence="2" type="ORF">LOAG_12982</name>
</gene>
<dbReference type="RefSeq" id="XP_003148541.1">
    <property type="nucleotide sequence ID" value="XM_003148493.1"/>
</dbReference>
<reference evidence="2" key="1">
    <citation type="submission" date="2012-04" db="EMBL/GenBank/DDBJ databases">
        <title>The Genome Sequence of Loa loa.</title>
        <authorList>
            <consortium name="The Broad Institute Genome Sequencing Platform"/>
            <consortium name="Broad Institute Genome Sequencing Center for Infectious Disease"/>
            <person name="Nutman T.B."/>
            <person name="Fink D.L."/>
            <person name="Russ C."/>
            <person name="Young S."/>
            <person name="Zeng Q."/>
            <person name="Gargeya S."/>
            <person name="Alvarado L."/>
            <person name="Berlin A."/>
            <person name="Chapman S.B."/>
            <person name="Chen Z."/>
            <person name="Freedman E."/>
            <person name="Gellesch M."/>
            <person name="Goldberg J."/>
            <person name="Griggs A."/>
            <person name="Gujja S."/>
            <person name="Heilman E.R."/>
            <person name="Heiman D."/>
            <person name="Howarth C."/>
            <person name="Mehta T."/>
            <person name="Neiman D."/>
            <person name="Pearson M."/>
            <person name="Roberts A."/>
            <person name="Saif S."/>
            <person name="Shea T."/>
            <person name="Shenoy N."/>
            <person name="Sisk P."/>
            <person name="Stolte C."/>
            <person name="Sykes S."/>
            <person name="White J."/>
            <person name="Yandava C."/>
            <person name="Haas B."/>
            <person name="Henn M.R."/>
            <person name="Nusbaum C."/>
            <person name="Birren B."/>
        </authorList>
    </citation>
    <scope>NUCLEOTIDE SEQUENCE [LARGE SCALE GENOMIC DNA]</scope>
</reference>
<feature type="transmembrane region" description="Helical" evidence="1">
    <location>
        <begin position="29"/>
        <end position="52"/>
    </location>
</feature>
<proteinExistence type="predicted"/>